<protein>
    <submittedName>
        <fullName evidence="2">Uncharacterized protein</fullName>
    </submittedName>
</protein>
<proteinExistence type="predicted"/>
<feature type="transmembrane region" description="Helical" evidence="1">
    <location>
        <begin position="87"/>
        <end position="106"/>
    </location>
</feature>
<comment type="caution">
    <text evidence="2">The sequence shown here is derived from an EMBL/GenBank/DDBJ whole genome shotgun (WGS) entry which is preliminary data.</text>
</comment>
<reference evidence="2 3" key="1">
    <citation type="submission" date="2017-07" db="EMBL/GenBank/DDBJ databases">
        <title>Flavobacterium cyanobacteriorum sp. nov., isolated from cyanobacterial aggregates in a eutrophic lake.</title>
        <authorList>
            <person name="Cai H."/>
        </authorList>
    </citation>
    <scope>NUCLEOTIDE SEQUENCE [LARGE SCALE GENOMIC DNA]</scope>
    <source>
        <strain evidence="2 3">TH021</strain>
    </source>
</reference>
<sequence length="185" mass="21190">MSSAKLVNTFFPINQKSWTYRDGLNLYNDLYTAANRQNNVHDKIEYYKAAQKFLYKKIASEKLTWSNLGSLIAIGVSKQYSNHGSNWIQAAALTVFIVALPLYGLFLVSLDNIYVDLSAAGAHYFMSELLPFFWEFINPLHRIDFMKNSGISLGYWSALVDLVSRIFIGIGVFETVRSFRKYVRS</sequence>
<dbReference type="Proteomes" id="UP000216605">
    <property type="component" value="Unassembled WGS sequence"/>
</dbReference>
<evidence type="ECO:0000256" key="1">
    <source>
        <dbReference type="SAM" id="Phobius"/>
    </source>
</evidence>
<evidence type="ECO:0000313" key="2">
    <source>
        <dbReference type="EMBL" id="OYQ47966.1"/>
    </source>
</evidence>
<keyword evidence="1" id="KW-0812">Transmembrane</keyword>
<keyword evidence="3" id="KW-1185">Reference proteome</keyword>
<name>A0A256A2M9_9FLAO</name>
<keyword evidence="1" id="KW-1133">Transmembrane helix</keyword>
<gene>
    <name evidence="2" type="ORF">CHU92_00875</name>
</gene>
<evidence type="ECO:0000313" key="3">
    <source>
        <dbReference type="Proteomes" id="UP000216605"/>
    </source>
</evidence>
<organism evidence="2 3">
    <name type="scientific">Flavobacterium cyanobacteriorum</name>
    <dbReference type="NCBI Taxonomy" id="2022802"/>
    <lineage>
        <taxon>Bacteria</taxon>
        <taxon>Pseudomonadati</taxon>
        <taxon>Bacteroidota</taxon>
        <taxon>Flavobacteriia</taxon>
        <taxon>Flavobacteriales</taxon>
        <taxon>Flavobacteriaceae</taxon>
        <taxon>Flavobacterium</taxon>
    </lineage>
</organism>
<dbReference type="OrthoDB" id="1122808at2"/>
<dbReference type="EMBL" id="NOXV01000082">
    <property type="protein sequence ID" value="OYQ47966.1"/>
    <property type="molecule type" value="Genomic_DNA"/>
</dbReference>
<dbReference type="RefSeq" id="WP_094411664.1">
    <property type="nucleotide sequence ID" value="NZ_NOXV01000082.1"/>
</dbReference>
<feature type="transmembrane region" description="Helical" evidence="1">
    <location>
        <begin position="154"/>
        <end position="176"/>
    </location>
</feature>
<dbReference type="AlphaFoldDB" id="A0A256A2M9"/>
<accession>A0A256A2M9</accession>
<feature type="transmembrane region" description="Helical" evidence="1">
    <location>
        <begin position="113"/>
        <end position="134"/>
    </location>
</feature>
<keyword evidence="1" id="KW-0472">Membrane</keyword>